<dbReference type="AlphaFoldDB" id="A0A1S4CZN0"/>
<keyword evidence="2" id="KW-0758">Storage protein</keyword>
<reference evidence="6" key="1">
    <citation type="submission" date="2025-08" db="UniProtKB">
        <authorList>
            <consortium name="RefSeq"/>
        </authorList>
    </citation>
    <scope>IDENTIFICATION</scope>
</reference>
<protein>
    <submittedName>
        <fullName evidence="6">2S sulfur-rich seed storage protein 2-like</fullName>
    </submittedName>
</protein>
<evidence type="ECO:0000313" key="6">
    <source>
        <dbReference type="RefSeq" id="XP_016506581.1"/>
    </source>
</evidence>
<dbReference type="GO" id="GO:0045735">
    <property type="term" value="F:nutrient reservoir activity"/>
    <property type="evidence" value="ECO:0007669"/>
    <property type="project" value="UniProtKB-KW"/>
</dbReference>
<dbReference type="Gene3D" id="1.10.110.10">
    <property type="entry name" value="Plant lipid-transfer and hydrophobic proteins"/>
    <property type="match status" value="1"/>
</dbReference>
<dbReference type="KEGG" id="nta:107824348"/>
<dbReference type="OMA" id="DEHENQG"/>
<proteinExistence type="inferred from homology"/>
<sequence>MGKLSLVASLLLCLLVVASANTATSTEDEHENQGSQRCQEQIQRQRLNHCRIIMTMLENKRYMYLSRSRQYYGDELSMVRDDDESNQGQQHLQQCCQELRNMDTQCRCEALRRRRRMMQERGSRGQESERIMERARYLPRTCNIQPTQCRF</sequence>
<dbReference type="PANTHER" id="PTHR35496">
    <property type="entry name" value="2S SEED STORAGE PROTEIN 1-RELATED"/>
    <property type="match status" value="1"/>
</dbReference>
<dbReference type="InterPro" id="IPR000617">
    <property type="entry name" value="Napin/2SS/CON"/>
</dbReference>
<dbReference type="OrthoDB" id="1922883at2759"/>
<dbReference type="InterPro" id="IPR036312">
    <property type="entry name" value="Bifun_inhib/LTP/seed_sf"/>
</dbReference>
<gene>
    <name evidence="6" type="primary">LOC107824348</name>
</gene>
<evidence type="ECO:0000256" key="1">
    <source>
        <dbReference type="ARBA" id="ARBA00008262"/>
    </source>
</evidence>
<evidence type="ECO:0000256" key="4">
    <source>
        <dbReference type="SAM" id="SignalP"/>
    </source>
</evidence>
<accession>A0A1S4CZN0</accession>
<dbReference type="SUPFAM" id="SSF47699">
    <property type="entry name" value="Bifunctional inhibitor/lipid-transfer protein/seed storage 2S albumin"/>
    <property type="match status" value="1"/>
</dbReference>
<keyword evidence="3" id="KW-0708">Seed storage protein</keyword>
<evidence type="ECO:0000256" key="3">
    <source>
        <dbReference type="ARBA" id="ARBA00023129"/>
    </source>
</evidence>
<dbReference type="RefSeq" id="XP_016506581.1">
    <property type="nucleotide sequence ID" value="XM_016651095.1"/>
</dbReference>
<organism evidence="6">
    <name type="scientific">Nicotiana tabacum</name>
    <name type="common">Common tobacco</name>
    <dbReference type="NCBI Taxonomy" id="4097"/>
    <lineage>
        <taxon>Eukaryota</taxon>
        <taxon>Viridiplantae</taxon>
        <taxon>Streptophyta</taxon>
        <taxon>Embryophyta</taxon>
        <taxon>Tracheophyta</taxon>
        <taxon>Spermatophyta</taxon>
        <taxon>Magnoliopsida</taxon>
        <taxon>eudicotyledons</taxon>
        <taxon>Gunneridae</taxon>
        <taxon>Pentapetalae</taxon>
        <taxon>asterids</taxon>
        <taxon>lamiids</taxon>
        <taxon>Solanales</taxon>
        <taxon>Solanaceae</taxon>
        <taxon>Nicotianoideae</taxon>
        <taxon>Nicotianeae</taxon>
        <taxon>Nicotiana</taxon>
    </lineage>
</organism>
<feature type="domain" description="Bifunctional inhibitor/plant lipid transfer protein/seed storage helical" evidence="5">
    <location>
        <begin position="38"/>
        <end position="149"/>
    </location>
</feature>
<name>A0A1S4CZN0_TOBAC</name>
<comment type="similarity">
    <text evidence="1">Belongs to the 2S seed storage albumins family.</text>
</comment>
<dbReference type="PaxDb" id="4097-A0A1S4CZN0"/>
<dbReference type="InterPro" id="IPR016140">
    <property type="entry name" value="Bifunc_inhib/LTP/seed_store"/>
</dbReference>
<keyword evidence="4" id="KW-0732">Signal</keyword>
<feature type="signal peptide" evidence="4">
    <location>
        <begin position="1"/>
        <end position="20"/>
    </location>
</feature>
<dbReference type="PANTHER" id="PTHR35496:SF4">
    <property type="entry name" value="2S SULFUR-RICH SEED STORAGE PROTEIN 2-LIKE"/>
    <property type="match status" value="1"/>
</dbReference>
<dbReference type="SMART" id="SM00499">
    <property type="entry name" value="AAI"/>
    <property type="match status" value="1"/>
</dbReference>
<evidence type="ECO:0000256" key="2">
    <source>
        <dbReference type="ARBA" id="ARBA00022761"/>
    </source>
</evidence>
<feature type="chain" id="PRO_5010182906" evidence="4">
    <location>
        <begin position="21"/>
        <end position="151"/>
    </location>
</feature>
<dbReference type="Pfam" id="PF00234">
    <property type="entry name" value="Tryp_alpha_amyl"/>
    <property type="match status" value="1"/>
</dbReference>
<evidence type="ECO:0000259" key="5">
    <source>
        <dbReference type="SMART" id="SM00499"/>
    </source>
</evidence>